<evidence type="ECO:0000313" key="2">
    <source>
        <dbReference type="EMBL" id="SHO45771.1"/>
    </source>
</evidence>
<dbReference type="CDD" id="cd03801">
    <property type="entry name" value="GT4_PimA-like"/>
    <property type="match status" value="1"/>
</dbReference>
<gene>
    <name evidence="2" type="ORF">SAMN02745220_01205</name>
</gene>
<dbReference type="Proteomes" id="UP000184603">
    <property type="component" value="Unassembled WGS sequence"/>
</dbReference>
<dbReference type="Pfam" id="PF13579">
    <property type="entry name" value="Glyco_trans_4_4"/>
    <property type="match status" value="1"/>
</dbReference>
<sequence length="372" mass="41681">MKIAWLCKQKYMNHDVIQDQYGRLYHLPNELARRGHDVTGFCLNYTSSSRSIFRETYNPNGCRLSQWYSYPAGVFASNLIPYIKFMTYTIRKIQPDLLIGGSDCLHSILTRWVANKTNTPYLLDLYDNFESFGMSRIPGMKSGHRKAIQNAAGITTISDSLNRYIRKLAPGNPIETINSTITAGEFIKQKMKDARASLGLPRDGIFIGTAGSLSADRGTGLLYEVIDLVKQDHPQTRLVLAGPAQGNPPPRRKDIIYLGELLHAKIPALFNALDVALICMNPNSFGNYAFPQKAYEILSCKVPVIAAAVGPLQELFNDYPECLYSPGDIADLYKKIIGQIEKKSIVNLPIPTWSDQAEVLERFIIEKILSKN</sequence>
<dbReference type="GO" id="GO:0016757">
    <property type="term" value="F:glycosyltransferase activity"/>
    <property type="evidence" value="ECO:0007669"/>
    <property type="project" value="UniProtKB-ARBA"/>
</dbReference>
<dbReference type="PANTHER" id="PTHR12526">
    <property type="entry name" value="GLYCOSYLTRANSFERASE"/>
    <property type="match status" value="1"/>
</dbReference>
<accession>A0A1M7Y1V7</accession>
<proteinExistence type="predicted"/>
<dbReference type="STRING" id="1121416.SAMN02745220_01205"/>
<keyword evidence="3" id="KW-1185">Reference proteome</keyword>
<dbReference type="Gene3D" id="3.40.50.2000">
    <property type="entry name" value="Glycogen Phosphorylase B"/>
    <property type="match status" value="2"/>
</dbReference>
<dbReference type="EMBL" id="FRFE01000004">
    <property type="protein sequence ID" value="SHO45771.1"/>
    <property type="molecule type" value="Genomic_DNA"/>
</dbReference>
<dbReference type="InterPro" id="IPR028098">
    <property type="entry name" value="Glyco_trans_4-like_N"/>
</dbReference>
<organism evidence="2 3">
    <name type="scientific">Desulfopila aestuarii DSM 18488</name>
    <dbReference type="NCBI Taxonomy" id="1121416"/>
    <lineage>
        <taxon>Bacteria</taxon>
        <taxon>Pseudomonadati</taxon>
        <taxon>Thermodesulfobacteriota</taxon>
        <taxon>Desulfobulbia</taxon>
        <taxon>Desulfobulbales</taxon>
        <taxon>Desulfocapsaceae</taxon>
        <taxon>Desulfopila</taxon>
    </lineage>
</organism>
<evidence type="ECO:0000259" key="1">
    <source>
        <dbReference type="Pfam" id="PF13579"/>
    </source>
</evidence>
<keyword evidence="2" id="KW-0808">Transferase</keyword>
<protein>
    <submittedName>
        <fullName evidence="2">Glycosyltransferase involved in cell wall bisynthesis</fullName>
    </submittedName>
</protein>
<name>A0A1M7Y1V7_9BACT</name>
<dbReference type="AlphaFoldDB" id="A0A1M7Y1V7"/>
<dbReference type="Pfam" id="PF13692">
    <property type="entry name" value="Glyco_trans_1_4"/>
    <property type="match status" value="1"/>
</dbReference>
<dbReference type="SUPFAM" id="SSF53756">
    <property type="entry name" value="UDP-Glycosyltransferase/glycogen phosphorylase"/>
    <property type="match status" value="1"/>
</dbReference>
<reference evidence="2 3" key="1">
    <citation type="submission" date="2016-12" db="EMBL/GenBank/DDBJ databases">
        <authorList>
            <person name="Song W.-J."/>
            <person name="Kurnit D.M."/>
        </authorList>
    </citation>
    <scope>NUCLEOTIDE SEQUENCE [LARGE SCALE GENOMIC DNA]</scope>
    <source>
        <strain evidence="2 3">DSM 18488</strain>
    </source>
</reference>
<feature type="domain" description="Glycosyltransferase subfamily 4-like N-terminal" evidence="1">
    <location>
        <begin position="25"/>
        <end position="168"/>
    </location>
</feature>
<evidence type="ECO:0000313" key="3">
    <source>
        <dbReference type="Proteomes" id="UP000184603"/>
    </source>
</evidence>